<reference evidence="1" key="1">
    <citation type="submission" date="2009-11" db="EMBL/GenBank/DDBJ databases">
        <authorList>
            <consortium name="US DOE Joint Genome Institute (JGI-PGF)"/>
            <person name="Ottilar R."/>
            <person name="Schmutz J."/>
            <person name="Salamov A."/>
            <person name="Cheng J.F."/>
            <person name="Lucas S."/>
            <person name="Pitluck S."/>
            <person name="Gundlach H."/>
            <person name="Guo Y."/>
            <person name="Haberer G."/>
            <person name="Nasrallah J."/>
            <person name="Mayer K.F.X."/>
            <person name="van de Peer Y."/>
            <person name="Weigel D."/>
            <person name="Grigoriev I.V."/>
        </authorList>
    </citation>
    <scope>NUCLEOTIDE SEQUENCE</scope>
    <source>
        <strain evidence="1">Nigerian</strain>
    </source>
</reference>
<reference evidence="1" key="3">
    <citation type="submission" date="2016-05" db="EMBL/GenBank/DDBJ databases">
        <title>WGS assembly of Xenopus tropicalis.</title>
        <authorList>
            <person name="Sessions A."/>
            <person name="Jenkins J."/>
            <person name="Mitros T."/>
            <person name="Lyons J.T."/>
            <person name="Dichmann D.S."/>
            <person name="Robert J."/>
            <person name="Harland R.M."/>
            <person name="Rokhsar D.S."/>
        </authorList>
    </citation>
    <scope>NUCLEOTIDE SEQUENCE</scope>
    <source>
        <strain evidence="1">Nigerian</strain>
    </source>
</reference>
<gene>
    <name evidence="1" type="ORF">XENTR_v900308027mg</name>
</gene>
<evidence type="ECO:0000313" key="1">
    <source>
        <dbReference type="EMBL" id="OCA18536.1"/>
    </source>
</evidence>
<dbReference type="EMBL" id="KV460412">
    <property type="protein sequence ID" value="OCA18536.1"/>
    <property type="molecule type" value="Genomic_DNA"/>
</dbReference>
<reference evidence="1" key="2">
    <citation type="journal article" date="2010" name="Science">
        <title>The genome of the Western clawed frog Xenopus tropicalis.</title>
        <authorList>
            <person name="Hellsten U."/>
            <person name="Harland R.M."/>
            <person name="Gilchrist M.J."/>
            <person name="Hendrix D."/>
            <person name="Jurka J."/>
            <person name="Kapitonov V."/>
            <person name="Ovcharenko I."/>
            <person name="Putnam N.H."/>
            <person name="Shu S."/>
            <person name="Taher L."/>
            <person name="Blitz I.L."/>
            <person name="Blumberg B."/>
            <person name="Dichmann D.S."/>
            <person name="Dubchak I."/>
            <person name="Amaya E."/>
            <person name="Detter J.C."/>
            <person name="Fletcher R."/>
            <person name="Gerhard D.S."/>
            <person name="Goodstein D."/>
            <person name="Graves T."/>
            <person name="Grigoriev I.V."/>
            <person name="Grimwood J."/>
            <person name="Kawashima T."/>
            <person name="Lindquist E."/>
            <person name="Lucas S.M."/>
            <person name="Mead P.E."/>
            <person name="Mitros T."/>
            <person name="Ogino H."/>
            <person name="Ohta Y."/>
            <person name="Poliakov A.V."/>
            <person name="Pollet N."/>
            <person name="Robert J."/>
            <person name="Salamov A."/>
            <person name="Sater A.K."/>
            <person name="Schmutz J."/>
            <person name="Terry A."/>
            <person name="Vize P.D."/>
            <person name="Warren W.C."/>
            <person name="Wells D."/>
            <person name="Wills A."/>
            <person name="Wilson R.K."/>
            <person name="Zimmerman L.B."/>
            <person name="Zorn A.M."/>
            <person name="Grainger R."/>
            <person name="Grammer T."/>
            <person name="Khokha M.K."/>
            <person name="Richardson P.M."/>
            <person name="Rokhsar D.S."/>
        </authorList>
    </citation>
    <scope>NUCLEOTIDE SEQUENCE [LARGE SCALE GENOMIC DNA]</scope>
    <source>
        <strain evidence="1">Nigerian</strain>
    </source>
</reference>
<feature type="non-terminal residue" evidence="1">
    <location>
        <position position="1"/>
    </location>
</feature>
<dbReference type="AlphaFoldDB" id="A0A1B8Y6E5"/>
<proteinExistence type="predicted"/>
<sequence>YNEEIQYVEPCLNGTLVQADRNNKEIKQRRFRVVEQFPYRYDDKAAFPLLLLPP</sequence>
<protein>
    <submittedName>
        <fullName evidence="1">Uncharacterized protein</fullName>
    </submittedName>
</protein>
<accession>A0A1B8Y6E5</accession>
<feature type="non-terminal residue" evidence="1">
    <location>
        <position position="54"/>
    </location>
</feature>
<organism evidence="1">
    <name type="scientific">Xenopus tropicalis</name>
    <name type="common">Western clawed frog</name>
    <name type="synonym">Silurana tropicalis</name>
    <dbReference type="NCBI Taxonomy" id="8364"/>
    <lineage>
        <taxon>Eukaryota</taxon>
        <taxon>Metazoa</taxon>
        <taxon>Chordata</taxon>
        <taxon>Craniata</taxon>
        <taxon>Vertebrata</taxon>
        <taxon>Euteleostomi</taxon>
        <taxon>Amphibia</taxon>
        <taxon>Batrachia</taxon>
        <taxon>Anura</taxon>
        <taxon>Pipoidea</taxon>
        <taxon>Pipidae</taxon>
        <taxon>Xenopodinae</taxon>
        <taxon>Xenopus</taxon>
        <taxon>Silurana</taxon>
    </lineage>
</organism>
<name>A0A1B8Y6E5_XENTR</name>